<keyword evidence="2 5" id="KW-0812">Transmembrane</keyword>
<dbReference type="PANTHER" id="PTHR46955">
    <property type="entry name" value="PROTEIN CBG01349-RELATED"/>
    <property type="match status" value="1"/>
</dbReference>
<accession>A0A3P8AKY5</accession>
<evidence type="ECO:0000313" key="8">
    <source>
        <dbReference type="Proteomes" id="UP000050761"/>
    </source>
</evidence>
<dbReference type="OrthoDB" id="5838358at2759"/>
<evidence type="ECO:0000313" key="9">
    <source>
        <dbReference type="WBParaSite" id="HPBE_0001382701-mRNA-1"/>
    </source>
</evidence>
<evidence type="ECO:0000256" key="2">
    <source>
        <dbReference type="ARBA" id="ARBA00022692"/>
    </source>
</evidence>
<sequence length="93" mass="10510">MHQWSAPGNKISTGHLEMITNTLSIYVDIFLLVICILQILANFAVLFVWCTTKRLLRSDNLILLISLAFIDFLYAVLQFPYLIILIAGARPDG</sequence>
<keyword evidence="8" id="KW-1185">Reference proteome</keyword>
<protein>
    <submittedName>
        <fullName evidence="9">G_PROTEIN_RECEP_F1_2 domain-containing protein</fullName>
    </submittedName>
</protein>
<dbReference type="InterPro" id="IPR017452">
    <property type="entry name" value="GPCR_Rhodpsn_7TM"/>
</dbReference>
<dbReference type="AlphaFoldDB" id="A0A183FYS5"/>
<reference evidence="9" key="2">
    <citation type="submission" date="2019-09" db="UniProtKB">
        <authorList>
            <consortium name="WormBaseParasite"/>
        </authorList>
    </citation>
    <scope>IDENTIFICATION</scope>
</reference>
<evidence type="ECO:0000256" key="5">
    <source>
        <dbReference type="SAM" id="Phobius"/>
    </source>
</evidence>
<dbReference type="InterPro" id="IPR052322">
    <property type="entry name" value="Mito_rRNA_Mtase_NSUN4"/>
</dbReference>
<feature type="domain" description="G-protein coupled receptors family 1 profile" evidence="6">
    <location>
        <begin position="41"/>
        <end position="93"/>
    </location>
</feature>
<evidence type="ECO:0000313" key="7">
    <source>
        <dbReference type="EMBL" id="VDO97567.1"/>
    </source>
</evidence>
<comment type="subcellular location">
    <subcellularLocation>
        <location evidence="1">Membrane</location>
    </subcellularLocation>
</comment>
<evidence type="ECO:0000256" key="1">
    <source>
        <dbReference type="ARBA" id="ARBA00004370"/>
    </source>
</evidence>
<dbReference type="PROSITE" id="PS50262">
    <property type="entry name" value="G_PROTEIN_RECEP_F1_2"/>
    <property type="match status" value="1"/>
</dbReference>
<organism evidence="8 9">
    <name type="scientific">Heligmosomoides polygyrus</name>
    <name type="common">Parasitic roundworm</name>
    <dbReference type="NCBI Taxonomy" id="6339"/>
    <lineage>
        <taxon>Eukaryota</taxon>
        <taxon>Metazoa</taxon>
        <taxon>Ecdysozoa</taxon>
        <taxon>Nematoda</taxon>
        <taxon>Chromadorea</taxon>
        <taxon>Rhabditida</taxon>
        <taxon>Rhabditina</taxon>
        <taxon>Rhabditomorpha</taxon>
        <taxon>Strongyloidea</taxon>
        <taxon>Heligmosomidae</taxon>
        <taxon>Heligmosomoides</taxon>
    </lineage>
</organism>
<dbReference type="Gene3D" id="1.20.1070.10">
    <property type="entry name" value="Rhodopsin 7-helix transmembrane proteins"/>
    <property type="match status" value="1"/>
</dbReference>
<dbReference type="SUPFAM" id="SSF81321">
    <property type="entry name" value="Family A G protein-coupled receptor-like"/>
    <property type="match status" value="1"/>
</dbReference>
<feature type="transmembrane region" description="Helical" evidence="5">
    <location>
        <begin position="25"/>
        <end position="49"/>
    </location>
</feature>
<keyword evidence="3 5" id="KW-1133">Transmembrane helix</keyword>
<keyword evidence="4 5" id="KW-0472">Membrane</keyword>
<gene>
    <name evidence="7" type="ORF">HPBE_LOCUS13828</name>
</gene>
<accession>A0A183FYS5</accession>
<dbReference type="Proteomes" id="UP000050761">
    <property type="component" value="Unassembled WGS sequence"/>
</dbReference>
<dbReference type="EMBL" id="UZAH01028090">
    <property type="protein sequence ID" value="VDO97567.1"/>
    <property type="molecule type" value="Genomic_DNA"/>
</dbReference>
<dbReference type="PANTHER" id="PTHR46955:SF3">
    <property type="entry name" value="G_PROTEIN_RECEP_F1_2 DOMAIN-CONTAINING PROTEIN"/>
    <property type="match status" value="1"/>
</dbReference>
<feature type="transmembrane region" description="Helical" evidence="5">
    <location>
        <begin position="61"/>
        <end position="87"/>
    </location>
</feature>
<evidence type="ECO:0000256" key="3">
    <source>
        <dbReference type="ARBA" id="ARBA00022989"/>
    </source>
</evidence>
<name>A0A183FYS5_HELPZ</name>
<dbReference type="GO" id="GO:0016020">
    <property type="term" value="C:membrane"/>
    <property type="evidence" value="ECO:0007669"/>
    <property type="project" value="UniProtKB-SubCell"/>
</dbReference>
<evidence type="ECO:0000259" key="6">
    <source>
        <dbReference type="PROSITE" id="PS50262"/>
    </source>
</evidence>
<evidence type="ECO:0000256" key="4">
    <source>
        <dbReference type="ARBA" id="ARBA00023136"/>
    </source>
</evidence>
<proteinExistence type="predicted"/>
<dbReference type="WBParaSite" id="HPBE_0001382701-mRNA-1">
    <property type="protein sequence ID" value="HPBE_0001382701-mRNA-1"/>
    <property type="gene ID" value="HPBE_0001382701"/>
</dbReference>
<reference evidence="7 8" key="1">
    <citation type="submission" date="2018-11" db="EMBL/GenBank/DDBJ databases">
        <authorList>
            <consortium name="Pathogen Informatics"/>
        </authorList>
    </citation>
    <scope>NUCLEOTIDE SEQUENCE [LARGE SCALE GENOMIC DNA]</scope>
</reference>